<dbReference type="Pfam" id="PF19769">
    <property type="entry name" value="CPxCG_zf"/>
    <property type="match status" value="1"/>
</dbReference>
<dbReference type="SUPFAM" id="SSF57783">
    <property type="entry name" value="Zinc beta-ribbon"/>
    <property type="match status" value="1"/>
</dbReference>
<protein>
    <recommendedName>
        <fullName evidence="3">Archaeal Zn-finger protein</fullName>
    </recommendedName>
</protein>
<gene>
    <name evidence="1" type="ORF">HAPAU_04790</name>
</gene>
<dbReference type="InterPro" id="IPR012041">
    <property type="entry name" value="Znf_CPxCG-like"/>
</dbReference>
<dbReference type="Proteomes" id="UP000075321">
    <property type="component" value="Unassembled WGS sequence"/>
</dbReference>
<dbReference type="EMBL" id="LTAZ01000001">
    <property type="protein sequence ID" value="KYH27808.1"/>
    <property type="molecule type" value="Genomic_DNA"/>
</dbReference>
<organism evidence="1 2">
    <name type="scientific">Halalkalicoccus paucihalophilus</name>
    <dbReference type="NCBI Taxonomy" id="1008153"/>
    <lineage>
        <taxon>Archaea</taxon>
        <taxon>Methanobacteriati</taxon>
        <taxon>Methanobacteriota</taxon>
        <taxon>Stenosarchaea group</taxon>
        <taxon>Halobacteria</taxon>
        <taxon>Halobacteriales</taxon>
        <taxon>Halococcaceae</taxon>
        <taxon>Halalkalicoccus</taxon>
    </lineage>
</organism>
<dbReference type="PIRSF" id="PIRSF015877">
    <property type="entry name" value="UCP015877"/>
    <property type="match status" value="1"/>
</dbReference>
<dbReference type="OrthoDB" id="23364at2157"/>
<keyword evidence="2" id="KW-1185">Reference proteome</keyword>
<proteinExistence type="predicted"/>
<dbReference type="RefSeq" id="WP_066379017.1">
    <property type="nucleotide sequence ID" value="NZ_LTAZ01000001.1"/>
</dbReference>
<name>A0A151AJG4_9EURY</name>
<accession>A0A151AJG4</accession>
<reference evidence="1 2" key="1">
    <citation type="submission" date="2016-02" db="EMBL/GenBank/DDBJ databases">
        <title>Genome sequence of Halalkalicoccus paucihalophilus DSM 24557.</title>
        <authorList>
            <person name="Poehlein A."/>
            <person name="Daniel R."/>
        </authorList>
    </citation>
    <scope>NUCLEOTIDE SEQUENCE [LARGE SCALE GENOMIC DNA]</scope>
    <source>
        <strain evidence="1 2">DSM 24557</strain>
    </source>
</reference>
<evidence type="ECO:0000313" key="2">
    <source>
        <dbReference type="Proteomes" id="UP000075321"/>
    </source>
</evidence>
<dbReference type="PANTHER" id="PTHR42195">
    <property type="entry name" value="UCP015877 FAMILY PROTEIN"/>
    <property type="match status" value="1"/>
</dbReference>
<evidence type="ECO:0000313" key="1">
    <source>
        <dbReference type="EMBL" id="KYH27808.1"/>
    </source>
</evidence>
<dbReference type="PATRIC" id="fig|1008153.3.peg.482"/>
<dbReference type="AlphaFoldDB" id="A0A151AJG4"/>
<dbReference type="PANTHER" id="PTHR42195:SF1">
    <property type="entry name" value="ZINC FINGER PROTEIN"/>
    <property type="match status" value="1"/>
</dbReference>
<evidence type="ECO:0008006" key="3">
    <source>
        <dbReference type="Google" id="ProtNLM"/>
    </source>
</evidence>
<comment type="caution">
    <text evidence="1">The sequence shown here is derived from an EMBL/GenBank/DDBJ whole genome shotgun (WGS) entry which is preliminary data.</text>
</comment>
<sequence length="215" mass="23801">MSNTASQVALSCPSCSPEEATVHEVLKPGGQATVRCTACGHTHKTKIEEESDVEIDVIVSQDGESFSTSADVPEREELAVGEEFVLDTEEAIMLVRITSIELGEDRRGESAPAEEIRTLWTRAVDNVSVNLTVHPNEKREESRSVKLQVPGDHDFTVGEREEMGDEEFVITGIHVKRDATGYHQSKLDFEGDTVRAKDVKRLYGEDDSPTAWSVW</sequence>